<keyword evidence="5" id="KW-0574">Periplasm</keyword>
<comment type="similarity">
    <text evidence="2">Belongs to the periplasmic pilus chaperone family.</text>
</comment>
<keyword evidence="6" id="KW-0143">Chaperone</keyword>
<sequence>MRILTTFILLITSLCTSVVYAGGVGLGVTRMVYSGSTSQSLLDVRNTDKELSFLIQSWVENAEGQRSSDFVITPPLFVLKPEMENAVKVMFNGQPPAQDRETLYWITVKAIPQSDKKSSSNTLQFASASRIKLFYRPDALTTKTNNEEWKNLRGEFHNGKIKIINPTPFYITTINMKVDGKNVKPIMIPPKNAVTLEESFSNARQISYQTINDYGAWTPESSLVLTVS</sequence>
<feature type="domain" description="Pili assembly chaperone C-terminal" evidence="8">
    <location>
        <begin position="165"/>
        <end position="218"/>
    </location>
</feature>
<evidence type="ECO:0000256" key="1">
    <source>
        <dbReference type="ARBA" id="ARBA00004418"/>
    </source>
</evidence>
<keyword evidence="4" id="KW-0732">Signal</keyword>
<dbReference type="RefSeq" id="WP_005273550.1">
    <property type="nucleotide sequence ID" value="NZ_CABHPT010000010.1"/>
</dbReference>
<dbReference type="GO" id="GO:0071555">
    <property type="term" value="P:cell wall organization"/>
    <property type="evidence" value="ECO:0007669"/>
    <property type="project" value="InterPro"/>
</dbReference>
<dbReference type="SUPFAM" id="SSF49354">
    <property type="entry name" value="PapD-like"/>
    <property type="match status" value="1"/>
</dbReference>
<dbReference type="InterPro" id="IPR016148">
    <property type="entry name" value="Pili_assmbl_chaperone_C"/>
</dbReference>
<evidence type="ECO:0000313" key="10">
    <source>
        <dbReference type="Proteomes" id="UP000229378"/>
    </source>
</evidence>
<dbReference type="PANTHER" id="PTHR30251">
    <property type="entry name" value="PILUS ASSEMBLY CHAPERONE"/>
    <property type="match status" value="1"/>
</dbReference>
<evidence type="ECO:0000256" key="6">
    <source>
        <dbReference type="ARBA" id="ARBA00023186"/>
    </source>
</evidence>
<dbReference type="AlphaFoldDB" id="A0A2G4U4J7"/>
<comment type="caution">
    <text evidence="9">The sequence shown here is derived from an EMBL/GenBank/DDBJ whole genome shotgun (WGS) entry which is preliminary data.</text>
</comment>
<dbReference type="PRINTS" id="PR00969">
    <property type="entry name" value="CHAPERONPILI"/>
</dbReference>
<proteinExistence type="inferred from homology"/>
<evidence type="ECO:0000259" key="7">
    <source>
        <dbReference type="Pfam" id="PF00345"/>
    </source>
</evidence>
<dbReference type="GO" id="GO:0030288">
    <property type="term" value="C:outer membrane-bounded periplasmic space"/>
    <property type="evidence" value="ECO:0007669"/>
    <property type="project" value="InterPro"/>
</dbReference>
<dbReference type="InterPro" id="IPR013783">
    <property type="entry name" value="Ig-like_fold"/>
</dbReference>
<evidence type="ECO:0000256" key="4">
    <source>
        <dbReference type="ARBA" id="ARBA00022729"/>
    </source>
</evidence>
<dbReference type="InterPro" id="IPR050643">
    <property type="entry name" value="Periplasmic_pilus_chap"/>
</dbReference>
<dbReference type="PANTHER" id="PTHR30251:SF0">
    <property type="entry name" value="FIMBRIAL CHAPERONE PROTEIN ELFD-RELATED"/>
    <property type="match status" value="1"/>
</dbReference>
<dbReference type="InterPro" id="IPR036316">
    <property type="entry name" value="Pili_assmbl_chap_C_dom_sf"/>
</dbReference>
<organism evidence="9 10">
    <name type="scientific">Yersinia bercovieri</name>
    <dbReference type="NCBI Taxonomy" id="634"/>
    <lineage>
        <taxon>Bacteria</taxon>
        <taxon>Pseudomonadati</taxon>
        <taxon>Pseudomonadota</taxon>
        <taxon>Gammaproteobacteria</taxon>
        <taxon>Enterobacterales</taxon>
        <taxon>Yersiniaceae</taxon>
        <taxon>Yersinia</taxon>
    </lineage>
</organism>
<dbReference type="InterPro" id="IPR008962">
    <property type="entry name" value="PapD-like_sf"/>
</dbReference>
<dbReference type="InterPro" id="IPR016147">
    <property type="entry name" value="Pili_assmbl_chaperone_N"/>
</dbReference>
<dbReference type="SUPFAM" id="SSF49584">
    <property type="entry name" value="Periplasmic chaperone C-domain"/>
    <property type="match status" value="1"/>
</dbReference>
<dbReference type="EMBL" id="PEHN01000007">
    <property type="protein sequence ID" value="PHZ27676.1"/>
    <property type="molecule type" value="Genomic_DNA"/>
</dbReference>
<evidence type="ECO:0000313" key="9">
    <source>
        <dbReference type="EMBL" id="PHZ27676.1"/>
    </source>
</evidence>
<protein>
    <submittedName>
        <fullName evidence="9">Pilus assembly protein PapD</fullName>
    </submittedName>
</protein>
<feature type="domain" description="Pili assembly chaperone N-terminal" evidence="7">
    <location>
        <begin position="23"/>
        <end position="140"/>
    </location>
</feature>
<evidence type="ECO:0000256" key="2">
    <source>
        <dbReference type="ARBA" id="ARBA00007399"/>
    </source>
</evidence>
<dbReference type="GeneID" id="89598739"/>
<evidence type="ECO:0000256" key="5">
    <source>
        <dbReference type="ARBA" id="ARBA00022764"/>
    </source>
</evidence>
<gene>
    <name evidence="9" type="ORF">CS533_09100</name>
</gene>
<dbReference type="Gene3D" id="2.60.40.10">
    <property type="entry name" value="Immunoglobulins"/>
    <property type="match status" value="2"/>
</dbReference>
<dbReference type="Proteomes" id="UP000229378">
    <property type="component" value="Unassembled WGS sequence"/>
</dbReference>
<keyword evidence="3" id="KW-1029">Fimbrium biogenesis</keyword>
<evidence type="ECO:0000259" key="8">
    <source>
        <dbReference type="Pfam" id="PF02753"/>
    </source>
</evidence>
<dbReference type="InterPro" id="IPR001829">
    <property type="entry name" value="Pili_assmbl_chaperone_bac"/>
</dbReference>
<evidence type="ECO:0000256" key="3">
    <source>
        <dbReference type="ARBA" id="ARBA00022558"/>
    </source>
</evidence>
<dbReference type="Pfam" id="PF02753">
    <property type="entry name" value="PapD_C"/>
    <property type="match status" value="1"/>
</dbReference>
<accession>A0A2G4U4J7</accession>
<name>A0A2G4U4J7_YERBE</name>
<dbReference type="Pfam" id="PF00345">
    <property type="entry name" value="PapD_N"/>
    <property type="match status" value="1"/>
</dbReference>
<comment type="subcellular location">
    <subcellularLocation>
        <location evidence="1">Periplasm</location>
    </subcellularLocation>
</comment>
<reference evidence="9 10" key="1">
    <citation type="submission" date="2017-10" db="EMBL/GenBank/DDBJ databases">
        <authorList>
            <person name="Banno H."/>
            <person name="Chua N.-H."/>
        </authorList>
    </citation>
    <scope>NUCLEOTIDE SEQUENCE [LARGE SCALE GENOMIC DNA]</scope>
    <source>
        <strain evidence="9 10">SCPM-O-B-7607</strain>
    </source>
</reference>
<dbReference type="FunFam" id="2.60.40.10:FF:000458">
    <property type="entry name" value="Molecular chaperone FimC"/>
    <property type="match status" value="1"/>
</dbReference>